<evidence type="ECO:0000313" key="6">
    <source>
        <dbReference type="Proteomes" id="UP000095038"/>
    </source>
</evidence>
<sequence length="202" mass="23633">MNGYIPSNTRNSRRDSFINYSQYYYASYYTVASPIIPACLNQRYSYEPYKPELYPEPLSLVIAQISYYFSINNLLKDYYLRKQMNSQGYVPIGIVSQFKRLQTLSGGNNELILEALDKCEKELNIIDINGSKVRVRNFWAQWVLPYEQRDEHGKDEFVQETVNDETKDNLDINASANNETNNETNNKEKKQQNNFKEGIDSK</sequence>
<dbReference type="SUPFAM" id="SSF46785">
    <property type="entry name" value="Winged helix' DNA-binding domain"/>
    <property type="match status" value="1"/>
</dbReference>
<feature type="compositionally biased region" description="Basic and acidic residues" evidence="3">
    <location>
        <begin position="185"/>
        <end position="202"/>
    </location>
</feature>
<feature type="domain" description="HTH La-type RNA-binding" evidence="4">
    <location>
        <begin position="51"/>
        <end position="145"/>
    </location>
</feature>
<dbReference type="STRING" id="1344418.A0A1D2VBW3"/>
<dbReference type="GO" id="GO:0003723">
    <property type="term" value="F:RNA binding"/>
    <property type="evidence" value="ECO:0007669"/>
    <property type="project" value="UniProtKB-UniRule"/>
</dbReference>
<evidence type="ECO:0000256" key="3">
    <source>
        <dbReference type="SAM" id="MobiDB-lite"/>
    </source>
</evidence>
<dbReference type="GeneID" id="30964470"/>
<gene>
    <name evidence="5" type="ORF">ASCRUDRAFT_38204</name>
</gene>
<evidence type="ECO:0000256" key="1">
    <source>
        <dbReference type="ARBA" id="ARBA00022884"/>
    </source>
</evidence>
<organism evidence="5 6">
    <name type="scientific">Ascoidea rubescens DSM 1968</name>
    <dbReference type="NCBI Taxonomy" id="1344418"/>
    <lineage>
        <taxon>Eukaryota</taxon>
        <taxon>Fungi</taxon>
        <taxon>Dikarya</taxon>
        <taxon>Ascomycota</taxon>
        <taxon>Saccharomycotina</taxon>
        <taxon>Saccharomycetes</taxon>
        <taxon>Ascoideaceae</taxon>
        <taxon>Ascoidea</taxon>
    </lineage>
</organism>
<dbReference type="Gene3D" id="1.10.10.10">
    <property type="entry name" value="Winged helix-like DNA-binding domain superfamily/Winged helix DNA-binding domain"/>
    <property type="match status" value="1"/>
</dbReference>
<dbReference type="AlphaFoldDB" id="A0A1D2VBW3"/>
<proteinExistence type="predicted"/>
<evidence type="ECO:0000256" key="2">
    <source>
        <dbReference type="PROSITE-ProRule" id="PRU00332"/>
    </source>
</evidence>
<dbReference type="PANTHER" id="PTHR22792:SF132">
    <property type="entry name" value="LA-RELATED PROTEIN 1"/>
    <property type="match status" value="1"/>
</dbReference>
<reference evidence="6" key="1">
    <citation type="submission" date="2016-05" db="EMBL/GenBank/DDBJ databases">
        <title>Comparative genomics of biotechnologically important yeasts.</title>
        <authorList>
            <consortium name="DOE Joint Genome Institute"/>
            <person name="Riley R."/>
            <person name="Haridas S."/>
            <person name="Wolfe K.H."/>
            <person name="Lopes M.R."/>
            <person name="Hittinger C.T."/>
            <person name="Goker M."/>
            <person name="Salamov A."/>
            <person name="Wisecaver J."/>
            <person name="Long T.M."/>
            <person name="Aerts A.L."/>
            <person name="Barry K."/>
            <person name="Choi C."/>
            <person name="Clum A."/>
            <person name="Coughlan A.Y."/>
            <person name="Deshpande S."/>
            <person name="Douglass A.P."/>
            <person name="Hanson S.J."/>
            <person name="Klenk H.-P."/>
            <person name="Labutti K."/>
            <person name="Lapidus A."/>
            <person name="Lindquist E."/>
            <person name="Lipzen A."/>
            <person name="Meier-Kolthoff J.P."/>
            <person name="Ohm R.A."/>
            <person name="Otillar R.P."/>
            <person name="Pangilinan J."/>
            <person name="Peng Y."/>
            <person name="Rokas A."/>
            <person name="Rosa C.A."/>
            <person name="Scheuner C."/>
            <person name="Sibirny A.A."/>
            <person name="Slot J.C."/>
            <person name="Stielow J.B."/>
            <person name="Sun H."/>
            <person name="Kurtzman C.P."/>
            <person name="Blackwell M."/>
            <person name="Grigoriev I.V."/>
            <person name="Jeffries T.W."/>
        </authorList>
    </citation>
    <scope>NUCLEOTIDE SEQUENCE [LARGE SCALE GENOMIC DNA]</scope>
    <source>
        <strain evidence="6">DSM 1968</strain>
    </source>
</reference>
<dbReference type="EMBL" id="KV454488">
    <property type="protein sequence ID" value="ODV58973.1"/>
    <property type="molecule type" value="Genomic_DNA"/>
</dbReference>
<dbReference type="InterPro" id="IPR045180">
    <property type="entry name" value="La_dom_prot"/>
</dbReference>
<dbReference type="PROSITE" id="PS50961">
    <property type="entry name" value="HTH_LA"/>
    <property type="match status" value="1"/>
</dbReference>
<accession>A0A1D2VBW3</accession>
<dbReference type="PANTHER" id="PTHR22792">
    <property type="entry name" value="LUPUS LA PROTEIN-RELATED"/>
    <property type="match status" value="1"/>
</dbReference>
<dbReference type="InterPro" id="IPR006630">
    <property type="entry name" value="La_HTH"/>
</dbReference>
<dbReference type="Pfam" id="PF05383">
    <property type="entry name" value="La"/>
    <property type="match status" value="1"/>
</dbReference>
<dbReference type="CDD" id="cd07323">
    <property type="entry name" value="LAM"/>
    <property type="match status" value="1"/>
</dbReference>
<protein>
    <submittedName>
        <fullName evidence="5">Winged helix DNA-binding domain-containing protein</fullName>
    </submittedName>
</protein>
<evidence type="ECO:0000259" key="4">
    <source>
        <dbReference type="PROSITE" id="PS50961"/>
    </source>
</evidence>
<dbReference type="GO" id="GO:0010494">
    <property type="term" value="C:cytoplasmic stress granule"/>
    <property type="evidence" value="ECO:0007669"/>
    <property type="project" value="TreeGrafter"/>
</dbReference>
<dbReference type="RefSeq" id="XP_020045280.1">
    <property type="nucleotide sequence ID" value="XM_020190834.1"/>
</dbReference>
<dbReference type="InParanoid" id="A0A1D2VBW3"/>
<dbReference type="InterPro" id="IPR036390">
    <property type="entry name" value="WH_DNA-bd_sf"/>
</dbReference>
<dbReference type="GO" id="GO:0005829">
    <property type="term" value="C:cytosol"/>
    <property type="evidence" value="ECO:0007669"/>
    <property type="project" value="TreeGrafter"/>
</dbReference>
<keyword evidence="5" id="KW-0238">DNA-binding</keyword>
<feature type="region of interest" description="Disordered" evidence="3">
    <location>
        <begin position="163"/>
        <end position="202"/>
    </location>
</feature>
<dbReference type="SMART" id="SM00715">
    <property type="entry name" value="LA"/>
    <property type="match status" value="1"/>
</dbReference>
<keyword evidence="1 2" id="KW-0694">RNA-binding</keyword>
<evidence type="ECO:0000313" key="5">
    <source>
        <dbReference type="EMBL" id="ODV58973.1"/>
    </source>
</evidence>
<dbReference type="InterPro" id="IPR036388">
    <property type="entry name" value="WH-like_DNA-bd_sf"/>
</dbReference>
<dbReference type="GO" id="GO:0003677">
    <property type="term" value="F:DNA binding"/>
    <property type="evidence" value="ECO:0007669"/>
    <property type="project" value="UniProtKB-KW"/>
</dbReference>
<dbReference type="OrthoDB" id="340227at2759"/>
<keyword evidence="6" id="KW-1185">Reference proteome</keyword>
<dbReference type="Proteomes" id="UP000095038">
    <property type="component" value="Unassembled WGS sequence"/>
</dbReference>
<name>A0A1D2VBW3_9ASCO</name>
<dbReference type="GO" id="GO:0045727">
    <property type="term" value="P:positive regulation of translation"/>
    <property type="evidence" value="ECO:0007669"/>
    <property type="project" value="TreeGrafter"/>
</dbReference>